<keyword evidence="1" id="KW-0812">Transmembrane</keyword>
<proteinExistence type="predicted"/>
<organism evidence="2 3">
    <name type="scientific">Sandarakinorhabdus fusca</name>
    <dbReference type="NCBI Taxonomy" id="1439888"/>
    <lineage>
        <taxon>Bacteria</taxon>
        <taxon>Pseudomonadati</taxon>
        <taxon>Pseudomonadota</taxon>
        <taxon>Alphaproteobacteria</taxon>
        <taxon>Sphingomonadales</taxon>
        <taxon>Sphingosinicellaceae</taxon>
        <taxon>Sandarakinorhabdus</taxon>
    </lineage>
</organism>
<name>A0A7C9KZI6_9SPHN</name>
<evidence type="ECO:0000313" key="2">
    <source>
        <dbReference type="EMBL" id="MQT18048.1"/>
    </source>
</evidence>
<sequence length="102" mass="11233">MSGSLIINGLMIFFSLTTVAVVAYPLVKLLPSWLERSIYRKVAYHRDAIAALQVAIDRNQTDIEHRDRLLAQMAFHRRSLADLAPGDAADAPKTSARIDAAA</sequence>
<keyword evidence="1" id="KW-0472">Membrane</keyword>
<dbReference type="EMBL" id="WIOL01000004">
    <property type="protein sequence ID" value="MQT18048.1"/>
    <property type="molecule type" value="Genomic_DNA"/>
</dbReference>
<keyword evidence="3" id="KW-1185">Reference proteome</keyword>
<comment type="caution">
    <text evidence="2">The sequence shown here is derived from an EMBL/GenBank/DDBJ whole genome shotgun (WGS) entry which is preliminary data.</text>
</comment>
<dbReference type="AlphaFoldDB" id="A0A7C9KZI6"/>
<gene>
    <name evidence="2" type="ORF">F3168_12355</name>
</gene>
<dbReference type="Proteomes" id="UP000481327">
    <property type="component" value="Unassembled WGS sequence"/>
</dbReference>
<evidence type="ECO:0000256" key="1">
    <source>
        <dbReference type="SAM" id="Phobius"/>
    </source>
</evidence>
<keyword evidence="1" id="KW-1133">Transmembrane helix</keyword>
<feature type="transmembrane region" description="Helical" evidence="1">
    <location>
        <begin position="6"/>
        <end position="27"/>
    </location>
</feature>
<reference evidence="2 3" key="1">
    <citation type="submission" date="2019-09" db="EMBL/GenBank/DDBJ databases">
        <title>Polymorphobacter sp. isolated from a lake in China.</title>
        <authorList>
            <person name="Liu Z."/>
        </authorList>
    </citation>
    <scope>NUCLEOTIDE SEQUENCE [LARGE SCALE GENOMIC DNA]</scope>
    <source>
        <strain evidence="2 3">D40P</strain>
    </source>
</reference>
<accession>A0A7C9KZI6</accession>
<evidence type="ECO:0000313" key="3">
    <source>
        <dbReference type="Proteomes" id="UP000481327"/>
    </source>
</evidence>
<dbReference type="RefSeq" id="WP_152578498.1">
    <property type="nucleotide sequence ID" value="NZ_JAATJI010000001.1"/>
</dbReference>
<protein>
    <submittedName>
        <fullName evidence="2">Uncharacterized protein</fullName>
    </submittedName>
</protein>